<dbReference type="Proteomes" id="UP001732700">
    <property type="component" value="Chromosome 2A"/>
</dbReference>
<protein>
    <submittedName>
        <fullName evidence="1">Uncharacterized protein</fullName>
    </submittedName>
</protein>
<keyword evidence="2" id="KW-1185">Reference proteome</keyword>
<reference evidence="1" key="1">
    <citation type="submission" date="2021-05" db="EMBL/GenBank/DDBJ databases">
        <authorList>
            <person name="Scholz U."/>
            <person name="Mascher M."/>
            <person name="Fiebig A."/>
        </authorList>
    </citation>
    <scope>NUCLEOTIDE SEQUENCE [LARGE SCALE GENOMIC DNA]</scope>
</reference>
<dbReference type="EnsemblPlants" id="AVESA.00010b.r2.2AG0213250.1">
    <property type="protein sequence ID" value="AVESA.00010b.r2.2AG0213250.1.CDS"/>
    <property type="gene ID" value="AVESA.00010b.r2.2AG0213250"/>
</dbReference>
<accession>A0ACD5U9G6</accession>
<evidence type="ECO:0000313" key="2">
    <source>
        <dbReference type="Proteomes" id="UP001732700"/>
    </source>
</evidence>
<name>A0ACD5U9G6_AVESA</name>
<proteinExistence type="predicted"/>
<evidence type="ECO:0000313" key="1">
    <source>
        <dbReference type="EnsemblPlants" id="AVESA.00010b.r2.2AG0213250.1.CDS"/>
    </source>
</evidence>
<organism evidence="1 2">
    <name type="scientific">Avena sativa</name>
    <name type="common">Oat</name>
    <dbReference type="NCBI Taxonomy" id="4498"/>
    <lineage>
        <taxon>Eukaryota</taxon>
        <taxon>Viridiplantae</taxon>
        <taxon>Streptophyta</taxon>
        <taxon>Embryophyta</taxon>
        <taxon>Tracheophyta</taxon>
        <taxon>Spermatophyta</taxon>
        <taxon>Magnoliopsida</taxon>
        <taxon>Liliopsida</taxon>
        <taxon>Poales</taxon>
        <taxon>Poaceae</taxon>
        <taxon>BOP clade</taxon>
        <taxon>Pooideae</taxon>
        <taxon>Poodae</taxon>
        <taxon>Poeae</taxon>
        <taxon>Poeae Chloroplast Group 1 (Aveneae type)</taxon>
        <taxon>Aveninae</taxon>
        <taxon>Avena</taxon>
    </lineage>
</organism>
<sequence>MESDLLIRQEEVGVKGEYDVRKRMMEILFWDIMDPNEVVLEPDEALLKCPAVEESGKRQPVDLKHHSKYTRTNKASTSKELEQECKLHDPKINGLSKDVKNQDQRAAPTLKIGMISFMLRAYWRAPDSDICYVCGQDGHSEQFCPCNYIYGWYDLDSCQADCSPGQHTITSASCGKFLRCVVRVNNMPPSFCTSELLELFQPFGPLLMCDVPSVSPGVCRTYGVVIFKERGDGERAIHMLNGYLVGDNKLRVDWAYPSVPSGSKAFPFISMTSVSRREKHKMAPTAETTTKRILKKQPLLRGARKRLAAGFLFPKMQRFSLSHKTQRKNSNEEKKGYFLISGTVANNEPGEGGTETNLESGATKYFWRNPDAKFCYICGDEEQEHVELTCPYNYLSPASYAPCTARFLFWQNETTDIRRFGRPKGGPILNEVTLRRLEFLQCFVRVNNLPKQCCPDRLVCLFIQFGPLRGWYVPFDSSGMCSGFGYIIFKHRAHAEEAIDMLNCYAFGDCKLRVDWAYPCA</sequence>
<reference evidence="1" key="2">
    <citation type="submission" date="2025-09" db="UniProtKB">
        <authorList>
            <consortium name="EnsemblPlants"/>
        </authorList>
    </citation>
    <scope>IDENTIFICATION</scope>
</reference>